<dbReference type="SUPFAM" id="SSF52467">
    <property type="entry name" value="DHS-like NAD/FAD-binding domain"/>
    <property type="match status" value="1"/>
</dbReference>
<feature type="binding site" evidence="2">
    <location>
        <position position="178"/>
    </location>
    <ligand>
        <name>Zn(2+)</name>
        <dbReference type="ChEBI" id="CHEBI:29105"/>
    </ligand>
</feature>
<reference evidence="4 5" key="1">
    <citation type="submission" date="2022-01" db="EMBL/GenBank/DDBJ databases">
        <title>Novel bile acid biosynthetic pathways are enriched in the microbiome of centenarians.</title>
        <authorList>
            <person name="Sato Y."/>
            <person name="Atarashi K."/>
            <person name="Plichta R.D."/>
            <person name="Arai Y."/>
            <person name="Sasajima S."/>
            <person name="Kearney M.S."/>
            <person name="Suda W."/>
            <person name="Takeshita K."/>
            <person name="Sasaki T."/>
            <person name="Okamoto S."/>
            <person name="Skelly N.A."/>
            <person name="Okamura Y."/>
            <person name="Vlamakis H."/>
            <person name="Li Y."/>
            <person name="Tanoue T."/>
            <person name="Takei H."/>
            <person name="Nittono H."/>
            <person name="Narushima S."/>
            <person name="Irie J."/>
            <person name="Itoh H."/>
            <person name="Moriya K."/>
            <person name="Sugiura Y."/>
            <person name="Suematsu M."/>
            <person name="Moritoki N."/>
            <person name="Shibata S."/>
            <person name="Littman R.D."/>
            <person name="Fischbach A.M."/>
            <person name="Uwamino Y."/>
            <person name="Inoue T."/>
            <person name="Honda A."/>
            <person name="Hattori M."/>
            <person name="Murai T."/>
            <person name="Xavier J.R."/>
            <person name="Hirose N."/>
            <person name="Honda K."/>
        </authorList>
    </citation>
    <scope>NUCLEOTIDE SEQUENCE [LARGE SCALE GENOMIC DNA]</scope>
    <source>
        <strain evidence="4 5">CE91-St30</strain>
    </source>
</reference>
<keyword evidence="2" id="KW-0862">Zinc</keyword>
<evidence type="ECO:0000259" key="3">
    <source>
        <dbReference type="PROSITE" id="PS50305"/>
    </source>
</evidence>
<keyword evidence="5" id="KW-1185">Reference proteome</keyword>
<evidence type="ECO:0000256" key="1">
    <source>
        <dbReference type="ARBA" id="ARBA00023027"/>
    </source>
</evidence>
<evidence type="ECO:0000313" key="5">
    <source>
        <dbReference type="Proteomes" id="UP001320544"/>
    </source>
</evidence>
<dbReference type="RefSeq" id="WP_244412410.1">
    <property type="nucleotide sequence ID" value="NZ_AP025564.1"/>
</dbReference>
<gene>
    <name evidence="4" type="ORF">CE91St30_14570</name>
</gene>
<dbReference type="EMBL" id="AP025564">
    <property type="protein sequence ID" value="BDE96124.1"/>
    <property type="molecule type" value="Genomic_DNA"/>
</dbReference>
<accession>A0ABM7WIN4</accession>
<dbReference type="InterPro" id="IPR026590">
    <property type="entry name" value="Ssirtuin_cat_dom"/>
</dbReference>
<proteinExistence type="predicted"/>
<dbReference type="InterPro" id="IPR029035">
    <property type="entry name" value="DHS-like_NAD/FAD-binding_dom"/>
</dbReference>
<feature type="domain" description="Deacetylase sirtuin-type" evidence="3">
    <location>
        <begin position="3"/>
        <end position="280"/>
    </location>
</feature>
<keyword evidence="2" id="KW-0479">Metal-binding</keyword>
<feature type="binding site" evidence="2">
    <location>
        <position position="175"/>
    </location>
    <ligand>
        <name>Zn(2+)</name>
        <dbReference type="ChEBI" id="CHEBI:29105"/>
    </ligand>
</feature>
<feature type="binding site" evidence="2">
    <location>
        <position position="140"/>
    </location>
    <ligand>
        <name>Zn(2+)</name>
        <dbReference type="ChEBI" id="CHEBI:29105"/>
    </ligand>
</feature>
<evidence type="ECO:0000313" key="4">
    <source>
        <dbReference type="EMBL" id="BDE96124.1"/>
    </source>
</evidence>
<comment type="caution">
    <text evidence="2">Lacks conserved residue(s) required for the propagation of feature annotation.</text>
</comment>
<dbReference type="Proteomes" id="UP001320544">
    <property type="component" value="Chromosome"/>
</dbReference>
<organism evidence="4 5">
    <name type="scientific">Raoultibacter timonensis</name>
    <dbReference type="NCBI Taxonomy" id="1907662"/>
    <lineage>
        <taxon>Bacteria</taxon>
        <taxon>Bacillati</taxon>
        <taxon>Actinomycetota</taxon>
        <taxon>Coriobacteriia</taxon>
        <taxon>Eggerthellales</taxon>
        <taxon>Eggerthellaceae</taxon>
        <taxon>Raoultibacter</taxon>
    </lineage>
</organism>
<evidence type="ECO:0000256" key="2">
    <source>
        <dbReference type="PROSITE-ProRule" id="PRU00236"/>
    </source>
</evidence>
<name>A0ABM7WIN4_9ACTN</name>
<feature type="binding site" evidence="2">
    <location>
        <position position="144"/>
    </location>
    <ligand>
        <name>Zn(2+)</name>
        <dbReference type="ChEBI" id="CHEBI:29105"/>
    </ligand>
</feature>
<dbReference type="Gene3D" id="3.40.50.1220">
    <property type="entry name" value="TPP-binding domain"/>
    <property type="match status" value="1"/>
</dbReference>
<sequence>MAAYDYRTSIEAARRALASADKIIVGGGAGLSDAAGLTYGGARFEELFAPWIERYGIPDMYAGGFYPYPTEEERWAYWAKHVLANHFDEPPLALYADLLRLIEGRDFFVITTNVESQFEKSGFPTTRIFEVQGNYGFIQCAKGCHDALYPDERLMRAMAARTEDLRIPRELVPACPVCGGPMDIHVRKDAFFVEDGTWREASERYGAFVRSCASARTVLLELGVGFNTPGIIRYPFENMALNDPENVTLVRLNRDQPREWAENGECTVTFAEEMSQVIADLTREGDRP</sequence>
<dbReference type="PROSITE" id="PS50305">
    <property type="entry name" value="SIRTUIN"/>
    <property type="match status" value="1"/>
</dbReference>
<keyword evidence="1" id="KW-0520">NAD</keyword>
<protein>
    <recommendedName>
        <fullName evidence="3">Deacetylase sirtuin-type domain-containing protein</fullName>
    </recommendedName>
</protein>